<evidence type="ECO:0000313" key="3">
    <source>
        <dbReference type="EMBL" id="GHO86044.1"/>
    </source>
</evidence>
<dbReference type="Proteomes" id="UP000635565">
    <property type="component" value="Unassembled WGS sequence"/>
</dbReference>
<protein>
    <recommendedName>
        <fullName evidence="5">Competence protein CoiA</fullName>
    </recommendedName>
</protein>
<comment type="caution">
    <text evidence="3">The sequence shown here is derived from an EMBL/GenBank/DDBJ whole genome shotgun (WGS) entry which is preliminary data.</text>
</comment>
<feature type="domain" description="Competence protein CoiA nuclease-like" evidence="1">
    <location>
        <begin position="68"/>
        <end position="209"/>
    </location>
</feature>
<gene>
    <name evidence="3" type="ORF">KSZ_40500</name>
</gene>
<accession>A0ABQ3VK32</accession>
<evidence type="ECO:0000313" key="4">
    <source>
        <dbReference type="Proteomes" id="UP000635565"/>
    </source>
</evidence>
<dbReference type="InterPro" id="IPR010330">
    <property type="entry name" value="CoiA_nuc"/>
</dbReference>
<evidence type="ECO:0008006" key="5">
    <source>
        <dbReference type="Google" id="ProtNLM"/>
    </source>
</evidence>
<evidence type="ECO:0000259" key="2">
    <source>
        <dbReference type="Pfam" id="PF25164"/>
    </source>
</evidence>
<dbReference type="InterPro" id="IPR057253">
    <property type="entry name" value="CoiA-like_N"/>
</dbReference>
<reference evidence="3 4" key="1">
    <citation type="journal article" date="2021" name="Int. J. Syst. Evol. Microbiol.">
        <title>Reticulibacter mediterranei gen. nov., sp. nov., within the new family Reticulibacteraceae fam. nov., and Ktedonospora formicarum gen. nov., sp. nov., Ktedonobacter robiniae sp. nov., Dictyobacter formicarum sp. nov. and Dictyobacter arantiisoli sp. nov., belonging to the class Ktedonobacteria.</title>
        <authorList>
            <person name="Yabe S."/>
            <person name="Zheng Y."/>
            <person name="Wang C.M."/>
            <person name="Sakai Y."/>
            <person name="Abe K."/>
            <person name="Yokota A."/>
            <person name="Donadio S."/>
            <person name="Cavaletti L."/>
            <person name="Monciardini P."/>
        </authorList>
    </citation>
    <scope>NUCLEOTIDE SEQUENCE [LARGE SCALE GENOMIC DNA]</scope>
    <source>
        <strain evidence="3 4">SOSP1-9</strain>
    </source>
</reference>
<keyword evidence="4" id="KW-1185">Reference proteome</keyword>
<feature type="domain" description="Competence protein CoiA-like N-terminal" evidence="2">
    <location>
        <begin position="20"/>
        <end position="62"/>
    </location>
</feature>
<dbReference type="Pfam" id="PF06054">
    <property type="entry name" value="CoiA_nuc"/>
    <property type="match status" value="1"/>
</dbReference>
<evidence type="ECO:0000259" key="1">
    <source>
        <dbReference type="Pfam" id="PF06054"/>
    </source>
</evidence>
<dbReference type="RefSeq" id="WP_201363673.1">
    <property type="nucleotide sequence ID" value="NZ_BNJJ01000011.1"/>
</dbReference>
<sequence>MLVAYGPDQHTVIAGETPFSQLQQWSRNHQLHCPNCRGVVHIRGGAEKRTQVHFAHQKGECEWSTEAESIRHAQGKLVLAQWLRQQYPHAAISLEKRLPEPNRIADVFLEHANGQQWAIEFQCAPLDIEEWKMRHHAYRKAGIIDSWIIGNNRREKQEAFIEALLATNRELLFLDPLVSPPRIWLRWPITRQQAMERQQLPATERAAQSQNATMDGWVGRSGYGMTILGTLAEIQLDTQARLIHPTRVALEQRSTLLQAMSAATALDEQQLVTYLQPAINNTALRLFVIPLLHAYQLDPELARRYNYGRGLPGQPVRPGDQQRIEKACIWLRSLVRHGYTLEKLQLLTREFPFAGPYAAFAGYAEILLALAAQR</sequence>
<organism evidence="3 4">
    <name type="scientific">Dictyobacter formicarum</name>
    <dbReference type="NCBI Taxonomy" id="2778368"/>
    <lineage>
        <taxon>Bacteria</taxon>
        <taxon>Bacillati</taxon>
        <taxon>Chloroflexota</taxon>
        <taxon>Ktedonobacteria</taxon>
        <taxon>Ktedonobacterales</taxon>
        <taxon>Dictyobacteraceae</taxon>
        <taxon>Dictyobacter</taxon>
    </lineage>
</organism>
<proteinExistence type="predicted"/>
<name>A0ABQ3VK32_9CHLR</name>
<dbReference type="Pfam" id="PF25164">
    <property type="entry name" value="CoiA_N"/>
    <property type="match status" value="1"/>
</dbReference>
<dbReference type="EMBL" id="BNJJ01000011">
    <property type="protein sequence ID" value="GHO86044.1"/>
    <property type="molecule type" value="Genomic_DNA"/>
</dbReference>